<dbReference type="EMBL" id="LGIA01000014">
    <property type="protein sequence ID" value="KOH46881.1"/>
    <property type="molecule type" value="Genomic_DNA"/>
</dbReference>
<dbReference type="InterPro" id="IPR004562">
    <property type="entry name" value="LipoylTrfase_LipoateP_Ligase"/>
</dbReference>
<evidence type="ECO:0000313" key="9">
    <source>
        <dbReference type="EMBL" id="KOH46881.1"/>
    </source>
</evidence>
<protein>
    <recommendedName>
        <fullName evidence="3">lipoate--protein ligase</fullName>
        <ecNumber evidence="3">6.3.1.20</ecNumber>
    </recommendedName>
</protein>
<dbReference type="AlphaFoldDB" id="A0A0L8VEJ4"/>
<keyword evidence="10" id="KW-1185">Reference proteome</keyword>
<comment type="catalytic activity">
    <reaction evidence="7">
        <text>L-lysyl-[lipoyl-carrier protein] + (R)-lipoate + ATP = N(6)-[(R)-lipoyl]-L-lysyl-[lipoyl-carrier protein] + AMP + diphosphate + H(+)</text>
        <dbReference type="Rhea" id="RHEA:49288"/>
        <dbReference type="Rhea" id="RHEA-COMP:10500"/>
        <dbReference type="Rhea" id="RHEA-COMP:10502"/>
        <dbReference type="ChEBI" id="CHEBI:15378"/>
        <dbReference type="ChEBI" id="CHEBI:29969"/>
        <dbReference type="ChEBI" id="CHEBI:30616"/>
        <dbReference type="ChEBI" id="CHEBI:33019"/>
        <dbReference type="ChEBI" id="CHEBI:83088"/>
        <dbReference type="ChEBI" id="CHEBI:83099"/>
        <dbReference type="ChEBI" id="CHEBI:456215"/>
        <dbReference type="EC" id="6.3.1.20"/>
    </reaction>
</comment>
<comment type="pathway">
    <text evidence="1">Protein modification; protein lipoylation via exogenous pathway; protein N(6)-(lipoyl)lysine from lipoate: step 2/2.</text>
</comment>
<gene>
    <name evidence="9" type="ORF">NC99_02810</name>
</gene>
<keyword evidence="9" id="KW-0548">Nucleotidyltransferase</keyword>
<dbReference type="SUPFAM" id="SSF82649">
    <property type="entry name" value="SufE/NifU"/>
    <property type="match status" value="1"/>
</dbReference>
<dbReference type="InterPro" id="IPR004143">
    <property type="entry name" value="BPL_LPL_catalytic"/>
</dbReference>
<dbReference type="PANTHER" id="PTHR12561:SF3">
    <property type="entry name" value="LIPOYLTRANSFERASE 1, MITOCHONDRIAL"/>
    <property type="match status" value="1"/>
</dbReference>
<evidence type="ECO:0000259" key="8">
    <source>
        <dbReference type="PROSITE" id="PS51733"/>
    </source>
</evidence>
<dbReference type="InterPro" id="IPR045864">
    <property type="entry name" value="aa-tRNA-synth_II/BPL/LPL"/>
</dbReference>
<reference evidence="10" key="1">
    <citation type="submission" date="2015-07" db="EMBL/GenBank/DDBJ databases">
        <title>Genome sequencing of Sunxiuqinia dokdonensis strain SK.</title>
        <authorList>
            <person name="Ahn S."/>
            <person name="Kim B.-C."/>
        </authorList>
    </citation>
    <scope>NUCLEOTIDE SEQUENCE [LARGE SCALE GENOMIC DNA]</scope>
    <source>
        <strain evidence="10">SK</strain>
    </source>
</reference>
<dbReference type="NCBIfam" id="TIGR00545">
    <property type="entry name" value="lipoyltrans"/>
    <property type="match status" value="1"/>
</dbReference>
<sequence length="325" mass="37092">MLVICIQQKGFDPYFNLAAEEYLLKNFSEDVFMLWRGERSIVVGKHQNALAEINHRYVAENDIKIARRISGGGTVFHDPGNLNFTFIKTVEQIDQVNFNVFTQPIVAVLKALGLEAYTTGRNDLMLDGKKISGNAEHIYKKRVLHHGTLLFNSELSQLRSALKVDLSRFQDKAVQSNRSEVGNIAAFLNQEMDVQQFSDFVFEEIRKTYPAHRVFQFSEEEVTAIQKLRDEKYATWDWIYGYSPKYTYSNQLEMPGHTISFSLDVVKGIIHSIDFLGKISNQQAILLTNALLDTRHDYGELEQKLRKIEAGLAPIPVGKLLDSLV</sequence>
<dbReference type="GO" id="GO:0009249">
    <property type="term" value="P:protein lipoylation"/>
    <property type="evidence" value="ECO:0007669"/>
    <property type="project" value="InterPro"/>
</dbReference>
<comment type="pathway">
    <text evidence="2">Protein modification; protein lipoylation via exogenous pathway; protein N(6)-(lipoyl)lysine from lipoate: step 1/2.</text>
</comment>
<evidence type="ECO:0000256" key="3">
    <source>
        <dbReference type="ARBA" id="ARBA00012367"/>
    </source>
</evidence>
<dbReference type="GO" id="GO:0005524">
    <property type="term" value="F:ATP binding"/>
    <property type="evidence" value="ECO:0007669"/>
    <property type="project" value="UniProtKB-KW"/>
</dbReference>
<dbReference type="Gene3D" id="3.30.390.50">
    <property type="entry name" value="CO dehydrogenase flavoprotein, C-terminal domain"/>
    <property type="match status" value="1"/>
</dbReference>
<dbReference type="PATRIC" id="fig|1409788.3.peg.291"/>
<dbReference type="PROSITE" id="PS51733">
    <property type="entry name" value="BPL_LPL_CATALYTIC"/>
    <property type="match status" value="1"/>
</dbReference>
<dbReference type="Gene3D" id="3.30.930.10">
    <property type="entry name" value="Bira Bifunctional Protein, Domain 2"/>
    <property type="match status" value="1"/>
</dbReference>
<dbReference type="EC" id="6.3.1.20" evidence="3"/>
<proteinExistence type="predicted"/>
<dbReference type="SUPFAM" id="SSF55681">
    <property type="entry name" value="Class II aaRS and biotin synthetases"/>
    <property type="match status" value="1"/>
</dbReference>
<evidence type="ECO:0000256" key="1">
    <source>
        <dbReference type="ARBA" id="ARBA00005085"/>
    </source>
</evidence>
<dbReference type="Pfam" id="PF21948">
    <property type="entry name" value="LplA-B_cat"/>
    <property type="match status" value="1"/>
</dbReference>
<dbReference type="OrthoDB" id="9787898at2"/>
<dbReference type="GO" id="GO:0005737">
    <property type="term" value="C:cytoplasm"/>
    <property type="evidence" value="ECO:0007669"/>
    <property type="project" value="TreeGrafter"/>
</dbReference>
<keyword evidence="6" id="KW-0067">ATP-binding</keyword>
<dbReference type="PANTHER" id="PTHR12561">
    <property type="entry name" value="LIPOATE-PROTEIN LIGASE"/>
    <property type="match status" value="1"/>
</dbReference>
<dbReference type="InterPro" id="IPR019491">
    <property type="entry name" value="Lipoate_protein_ligase_C"/>
</dbReference>
<keyword evidence="9" id="KW-0808">Transferase</keyword>
<dbReference type="GO" id="GO:0016979">
    <property type="term" value="F:lipoate-protein ligase activity"/>
    <property type="evidence" value="ECO:0007669"/>
    <property type="project" value="UniProtKB-EC"/>
</dbReference>
<name>A0A0L8VEJ4_9BACT</name>
<comment type="caution">
    <text evidence="9">The sequence shown here is derived from an EMBL/GenBank/DDBJ whole genome shotgun (WGS) entry which is preliminary data.</text>
</comment>
<organism evidence="9 10">
    <name type="scientific">Sunxiuqinia dokdonensis</name>
    <dbReference type="NCBI Taxonomy" id="1409788"/>
    <lineage>
        <taxon>Bacteria</taxon>
        <taxon>Pseudomonadati</taxon>
        <taxon>Bacteroidota</taxon>
        <taxon>Bacteroidia</taxon>
        <taxon>Marinilabiliales</taxon>
        <taxon>Prolixibacteraceae</taxon>
        <taxon>Sunxiuqinia</taxon>
    </lineage>
</organism>
<evidence type="ECO:0000256" key="2">
    <source>
        <dbReference type="ARBA" id="ARBA00005124"/>
    </source>
</evidence>
<evidence type="ECO:0000313" key="10">
    <source>
        <dbReference type="Proteomes" id="UP000036958"/>
    </source>
</evidence>
<evidence type="ECO:0000256" key="4">
    <source>
        <dbReference type="ARBA" id="ARBA00022598"/>
    </source>
</evidence>
<keyword evidence="4 9" id="KW-0436">Ligase</keyword>
<dbReference type="RefSeq" id="WP_053179041.1">
    <property type="nucleotide sequence ID" value="NZ_LGIA01000014.1"/>
</dbReference>
<dbReference type="CDD" id="cd16443">
    <property type="entry name" value="LplA"/>
    <property type="match status" value="1"/>
</dbReference>
<dbReference type="Pfam" id="PF10437">
    <property type="entry name" value="Lip_prot_lig_C"/>
    <property type="match status" value="1"/>
</dbReference>
<dbReference type="GO" id="GO:0017118">
    <property type="term" value="F:lipoyltransferase activity"/>
    <property type="evidence" value="ECO:0007669"/>
    <property type="project" value="TreeGrafter"/>
</dbReference>
<accession>A0A0L8VEJ4</accession>
<keyword evidence="5" id="KW-0547">Nucleotide-binding</keyword>
<dbReference type="UniPathway" id="UPA00537">
    <property type="reaction ID" value="UER00594"/>
</dbReference>
<evidence type="ECO:0000256" key="7">
    <source>
        <dbReference type="ARBA" id="ARBA00048037"/>
    </source>
</evidence>
<evidence type="ECO:0000256" key="6">
    <source>
        <dbReference type="ARBA" id="ARBA00022840"/>
    </source>
</evidence>
<dbReference type="Proteomes" id="UP000036958">
    <property type="component" value="Unassembled WGS sequence"/>
</dbReference>
<evidence type="ECO:0000256" key="5">
    <source>
        <dbReference type="ARBA" id="ARBA00022741"/>
    </source>
</evidence>
<dbReference type="STRING" id="1409788.NC99_02810"/>
<feature type="domain" description="BPL/LPL catalytic" evidence="8">
    <location>
        <begin position="26"/>
        <end position="213"/>
    </location>
</feature>